<keyword evidence="15" id="KW-1185">Reference proteome</keyword>
<dbReference type="SMART" id="SM00399">
    <property type="entry name" value="ZnF_C4"/>
    <property type="match status" value="1"/>
</dbReference>
<dbReference type="SUPFAM" id="SSF48508">
    <property type="entry name" value="Nuclear receptor ligand-binding domain"/>
    <property type="match status" value="1"/>
</dbReference>
<dbReference type="InterPro" id="IPR013088">
    <property type="entry name" value="Znf_NHR/GATA"/>
</dbReference>
<feature type="domain" description="Nuclear receptor" evidence="12">
    <location>
        <begin position="15"/>
        <end position="90"/>
    </location>
</feature>
<dbReference type="GO" id="GO:0005634">
    <property type="term" value="C:nucleus"/>
    <property type="evidence" value="ECO:0007669"/>
    <property type="project" value="UniProtKB-SubCell"/>
</dbReference>
<dbReference type="InterPro" id="IPR000536">
    <property type="entry name" value="Nucl_hrmn_rcpt_lig-bd"/>
</dbReference>
<evidence type="ECO:0000256" key="8">
    <source>
        <dbReference type="ARBA" id="ARBA00023163"/>
    </source>
</evidence>
<name>A0AA36G7J4_9BILA</name>
<dbReference type="GO" id="GO:0000978">
    <property type="term" value="F:RNA polymerase II cis-regulatory region sequence-specific DNA binding"/>
    <property type="evidence" value="ECO:0007669"/>
    <property type="project" value="InterPro"/>
</dbReference>
<dbReference type="PROSITE" id="PS51843">
    <property type="entry name" value="NR_LBD"/>
    <property type="match status" value="1"/>
</dbReference>
<evidence type="ECO:0000313" key="14">
    <source>
        <dbReference type="EMBL" id="CAJ0578596.1"/>
    </source>
</evidence>
<dbReference type="GO" id="GO:0008270">
    <property type="term" value="F:zinc ion binding"/>
    <property type="evidence" value="ECO:0007669"/>
    <property type="project" value="UniProtKB-KW"/>
</dbReference>
<dbReference type="InterPro" id="IPR001628">
    <property type="entry name" value="Znf_hrmn_rcpt"/>
</dbReference>
<feature type="non-terminal residue" evidence="14">
    <location>
        <position position="465"/>
    </location>
</feature>
<evidence type="ECO:0000256" key="7">
    <source>
        <dbReference type="ARBA" id="ARBA00023125"/>
    </source>
</evidence>
<feature type="domain" description="NR LBD" evidence="13">
    <location>
        <begin position="158"/>
        <end position="430"/>
    </location>
</feature>
<dbReference type="GO" id="GO:0003700">
    <property type="term" value="F:DNA-binding transcription factor activity"/>
    <property type="evidence" value="ECO:0007669"/>
    <property type="project" value="InterPro"/>
</dbReference>
<reference evidence="14" key="1">
    <citation type="submission" date="2023-06" db="EMBL/GenBank/DDBJ databases">
        <authorList>
            <person name="Delattre M."/>
        </authorList>
    </citation>
    <scope>NUCLEOTIDE SEQUENCE</scope>
    <source>
        <strain evidence="14">AF72</strain>
    </source>
</reference>
<evidence type="ECO:0000256" key="4">
    <source>
        <dbReference type="ARBA" id="ARBA00022771"/>
    </source>
</evidence>
<accession>A0AA36G7J4</accession>
<dbReference type="CDD" id="cd06960">
    <property type="entry name" value="NR_DBD_HNF4A"/>
    <property type="match status" value="1"/>
</dbReference>
<dbReference type="PRINTS" id="PR00047">
    <property type="entry name" value="STROIDFINGER"/>
</dbReference>
<comment type="subcellular location">
    <subcellularLocation>
        <location evidence="1 11">Nucleus</location>
    </subcellularLocation>
</comment>
<organism evidence="14 15">
    <name type="scientific">Mesorhabditis spiculigera</name>
    <dbReference type="NCBI Taxonomy" id="96644"/>
    <lineage>
        <taxon>Eukaryota</taxon>
        <taxon>Metazoa</taxon>
        <taxon>Ecdysozoa</taxon>
        <taxon>Nematoda</taxon>
        <taxon>Chromadorea</taxon>
        <taxon>Rhabditida</taxon>
        <taxon>Rhabditina</taxon>
        <taxon>Rhabditomorpha</taxon>
        <taxon>Rhabditoidea</taxon>
        <taxon>Rhabditidae</taxon>
        <taxon>Mesorhabditinae</taxon>
        <taxon>Mesorhabditis</taxon>
    </lineage>
</organism>
<evidence type="ECO:0000256" key="6">
    <source>
        <dbReference type="ARBA" id="ARBA00023015"/>
    </source>
</evidence>
<gene>
    <name evidence="14" type="ORF">MSPICULIGERA_LOCUS16841</name>
</gene>
<dbReference type="AlphaFoldDB" id="A0AA36G7J4"/>
<dbReference type="InterPro" id="IPR049636">
    <property type="entry name" value="HNF4-like_DBD"/>
</dbReference>
<evidence type="ECO:0000256" key="9">
    <source>
        <dbReference type="ARBA" id="ARBA00023170"/>
    </source>
</evidence>
<keyword evidence="5 11" id="KW-0862">Zinc</keyword>
<comment type="caution">
    <text evidence="14">The sequence shown here is derived from an EMBL/GenBank/DDBJ whole genome shotgun (WGS) entry which is preliminary data.</text>
</comment>
<keyword evidence="7 11" id="KW-0238">DNA-binding</keyword>
<evidence type="ECO:0000259" key="12">
    <source>
        <dbReference type="PROSITE" id="PS51030"/>
    </source>
</evidence>
<dbReference type="SMART" id="SM00430">
    <property type="entry name" value="HOLI"/>
    <property type="match status" value="1"/>
</dbReference>
<sequence length="465" mass="53549">MKRDSHDSDVESTTTRYCSVCEAPSNGYHFNAPSCSACAAFFRRTVTLDRQFVCMNSQDCVVEFTMRVICRACRYMKCIKAGMDRKAVQPRRDRNLPRRKAQPVKRVLSAEAALDMDFMHNPLMDEGPSSIAGPYSIPLTLNIPSFPNTPQMYEPKESYEDHLGELMRLERLYNERRKILYCARSSISTLLSTCEIDDIPYSSSEIEVLTYAAIQKDLRPQILLTYEWIRSWEHTKNMTLTDRKMFLRRCILYHTILDPAYLTYRLGEKKRFIMFNGLFVGIGRDSNEGWADEAGIISSSLKQELYRPLMERVNNELVEPMRQIGLTYTEYIVLKGIISFNGSALGIHDMAPGIREKMKNQVDMILRSLHRHYAELGYSLHQVAERTGNIVLLMSAVFAVSLECLESHQKIQFFDLWELDDLVLQLLSRRKPPASPKSLFALYAKQLPQPTIKLEQSDGSLDEEI</sequence>
<protein>
    <submittedName>
        <fullName evidence="14">Uncharacterized protein</fullName>
    </submittedName>
</protein>
<evidence type="ECO:0000256" key="5">
    <source>
        <dbReference type="ARBA" id="ARBA00022833"/>
    </source>
</evidence>
<dbReference type="Pfam" id="PF00104">
    <property type="entry name" value="Hormone_recep"/>
    <property type="match status" value="1"/>
</dbReference>
<dbReference type="PROSITE" id="PS51030">
    <property type="entry name" value="NUCLEAR_REC_DBD_2"/>
    <property type="match status" value="1"/>
</dbReference>
<keyword evidence="6 11" id="KW-0805">Transcription regulation</keyword>
<dbReference type="PROSITE" id="PS00031">
    <property type="entry name" value="NUCLEAR_REC_DBD_1"/>
    <property type="match status" value="1"/>
</dbReference>
<dbReference type="InterPro" id="IPR035500">
    <property type="entry name" value="NHR-like_dom_sf"/>
</dbReference>
<evidence type="ECO:0000313" key="15">
    <source>
        <dbReference type="Proteomes" id="UP001177023"/>
    </source>
</evidence>
<dbReference type="Gene3D" id="3.30.50.10">
    <property type="entry name" value="Erythroid Transcription Factor GATA-1, subunit A"/>
    <property type="match status" value="1"/>
</dbReference>
<dbReference type="Gene3D" id="1.10.565.10">
    <property type="entry name" value="Retinoid X Receptor"/>
    <property type="match status" value="1"/>
</dbReference>
<evidence type="ECO:0000256" key="2">
    <source>
        <dbReference type="ARBA" id="ARBA00005993"/>
    </source>
</evidence>
<evidence type="ECO:0000256" key="11">
    <source>
        <dbReference type="RuleBase" id="RU004334"/>
    </source>
</evidence>
<keyword evidence="9 11" id="KW-0675">Receptor</keyword>
<comment type="similarity">
    <text evidence="2 11">Belongs to the nuclear hormone receptor family.</text>
</comment>
<proteinExistence type="inferred from homology"/>
<keyword evidence="3 11" id="KW-0479">Metal-binding</keyword>
<keyword evidence="10 11" id="KW-0539">Nucleus</keyword>
<dbReference type="Proteomes" id="UP001177023">
    <property type="component" value="Unassembled WGS sequence"/>
</dbReference>
<evidence type="ECO:0000256" key="1">
    <source>
        <dbReference type="ARBA" id="ARBA00004123"/>
    </source>
</evidence>
<dbReference type="PANTHER" id="PTHR46397:SF5">
    <property type="entry name" value="NUCLEAR HORMONE RECEPTOR FAMILY MEMBER NHR-20"/>
    <property type="match status" value="1"/>
</dbReference>
<keyword evidence="8 11" id="KW-0804">Transcription</keyword>
<evidence type="ECO:0000256" key="10">
    <source>
        <dbReference type="ARBA" id="ARBA00023242"/>
    </source>
</evidence>
<dbReference type="PANTHER" id="PTHR46397">
    <property type="entry name" value="NUCLEAR HORMONE RECEPTOR FAMILY-RELATED"/>
    <property type="match status" value="1"/>
</dbReference>
<dbReference type="Pfam" id="PF00105">
    <property type="entry name" value="zf-C4"/>
    <property type="match status" value="1"/>
</dbReference>
<evidence type="ECO:0000256" key="3">
    <source>
        <dbReference type="ARBA" id="ARBA00022723"/>
    </source>
</evidence>
<dbReference type="EMBL" id="CATQJA010002654">
    <property type="protein sequence ID" value="CAJ0578596.1"/>
    <property type="molecule type" value="Genomic_DNA"/>
</dbReference>
<dbReference type="SUPFAM" id="SSF57716">
    <property type="entry name" value="Glucocorticoid receptor-like (DNA-binding domain)"/>
    <property type="match status" value="1"/>
</dbReference>
<evidence type="ECO:0000259" key="13">
    <source>
        <dbReference type="PROSITE" id="PS51843"/>
    </source>
</evidence>
<keyword evidence="4 11" id="KW-0863">Zinc-finger</keyword>